<evidence type="ECO:0000313" key="5">
    <source>
        <dbReference type="EMBL" id="CAB4172308.1"/>
    </source>
</evidence>
<protein>
    <submittedName>
        <fullName evidence="6">Uncharacterized protein</fullName>
    </submittedName>
</protein>
<dbReference type="EMBL" id="LR796878">
    <property type="protein sequence ID" value="CAB4172308.1"/>
    <property type="molecule type" value="Genomic_DNA"/>
</dbReference>
<reference evidence="6" key="1">
    <citation type="submission" date="2020-05" db="EMBL/GenBank/DDBJ databases">
        <authorList>
            <person name="Chiriac C."/>
            <person name="Salcher M."/>
            <person name="Ghai R."/>
            <person name="Kavagutti S V."/>
        </authorList>
    </citation>
    <scope>NUCLEOTIDE SEQUENCE</scope>
</reference>
<dbReference type="EMBL" id="LR796961">
    <property type="protein sequence ID" value="CAB4178210.1"/>
    <property type="molecule type" value="Genomic_DNA"/>
</dbReference>
<dbReference type="EMBL" id="LR797452">
    <property type="protein sequence ID" value="CAB4218015.1"/>
    <property type="molecule type" value="Genomic_DNA"/>
</dbReference>
<evidence type="ECO:0000313" key="11">
    <source>
        <dbReference type="EMBL" id="CAB5225251.1"/>
    </source>
</evidence>
<dbReference type="EMBL" id="LR798395">
    <property type="protein sequence ID" value="CAB5229066.1"/>
    <property type="molecule type" value="Genomic_DNA"/>
</dbReference>
<dbReference type="EMBL" id="LR797305">
    <property type="protein sequence ID" value="CAB4200795.1"/>
    <property type="molecule type" value="Genomic_DNA"/>
</dbReference>
<evidence type="ECO:0000313" key="9">
    <source>
        <dbReference type="EMBL" id="CAB4212341.1"/>
    </source>
</evidence>
<dbReference type="EMBL" id="LR797395">
    <property type="protein sequence ID" value="CAB4212341.1"/>
    <property type="molecule type" value="Genomic_DNA"/>
</dbReference>
<evidence type="ECO:0000313" key="4">
    <source>
        <dbReference type="EMBL" id="CAB4164813.1"/>
    </source>
</evidence>
<gene>
    <name evidence="6" type="ORF">UFOVP1002_38</name>
    <name evidence="7" type="ORF">UFOVP1217_158</name>
    <name evidence="8" type="ORF">UFOVP1343_142</name>
    <name evidence="9" type="ORF">UFOVP1438_3</name>
    <name evidence="12" type="ORF">UFOVP1541_180</name>
    <name evidence="10" type="ORF">UFOVP1592_187</name>
    <name evidence="1" type="ORF">UFOVP465_48</name>
    <name evidence="2" type="ORF">UFOVP666_94</name>
    <name evidence="3" type="ORF">UFOVP727_171</name>
    <name evidence="11" type="ORF">UFOVP741_174</name>
    <name evidence="4" type="ORF">UFOVP819_122</name>
    <name evidence="5" type="ORF">UFOVP926_151</name>
</gene>
<dbReference type="EMBL" id="LR796762">
    <property type="protein sequence ID" value="CAB4164813.1"/>
    <property type="molecule type" value="Genomic_DNA"/>
</dbReference>
<evidence type="ECO:0000313" key="7">
    <source>
        <dbReference type="EMBL" id="CAB4191819.1"/>
    </source>
</evidence>
<evidence type="ECO:0000313" key="10">
    <source>
        <dbReference type="EMBL" id="CAB4218015.1"/>
    </source>
</evidence>
<evidence type="ECO:0000313" key="6">
    <source>
        <dbReference type="EMBL" id="CAB4178210.1"/>
    </source>
</evidence>
<accession>A0A6J5Q1F9</accession>
<evidence type="ECO:0000313" key="3">
    <source>
        <dbReference type="EMBL" id="CAB4160412.1"/>
    </source>
</evidence>
<dbReference type="EMBL" id="LR796698">
    <property type="protein sequence ID" value="CAB4160412.1"/>
    <property type="molecule type" value="Genomic_DNA"/>
</dbReference>
<dbReference type="EMBL" id="LR798341">
    <property type="protein sequence ID" value="CAB5225251.1"/>
    <property type="molecule type" value="Genomic_DNA"/>
</dbReference>
<dbReference type="EMBL" id="LR796443">
    <property type="protein sequence ID" value="CAB4145121.1"/>
    <property type="molecule type" value="Genomic_DNA"/>
</dbReference>
<dbReference type="EMBL" id="LR796644">
    <property type="protein sequence ID" value="CAB4156646.1"/>
    <property type="molecule type" value="Genomic_DNA"/>
</dbReference>
<name>A0A6J5Q1F9_9CAUD</name>
<organism evidence="6">
    <name type="scientific">uncultured Caudovirales phage</name>
    <dbReference type="NCBI Taxonomy" id="2100421"/>
    <lineage>
        <taxon>Viruses</taxon>
        <taxon>Duplodnaviria</taxon>
        <taxon>Heunggongvirae</taxon>
        <taxon>Uroviricota</taxon>
        <taxon>Caudoviricetes</taxon>
        <taxon>Peduoviridae</taxon>
        <taxon>Maltschvirus</taxon>
        <taxon>Maltschvirus maltsch</taxon>
    </lineage>
</organism>
<proteinExistence type="predicted"/>
<evidence type="ECO:0000313" key="12">
    <source>
        <dbReference type="EMBL" id="CAB5229066.1"/>
    </source>
</evidence>
<evidence type="ECO:0000313" key="8">
    <source>
        <dbReference type="EMBL" id="CAB4200795.1"/>
    </source>
</evidence>
<sequence>MIIETLDEMQEYLDTYYLNSPLIATLSFDRTQKFYGPFENGAEAFEWFTTYVPNGVKVSWSGLRNPYIKRTMNDFYLPIRLENQDREYDHTIRES</sequence>
<evidence type="ECO:0000313" key="2">
    <source>
        <dbReference type="EMBL" id="CAB4156646.1"/>
    </source>
</evidence>
<dbReference type="EMBL" id="LR797177">
    <property type="protein sequence ID" value="CAB4191819.1"/>
    <property type="molecule type" value="Genomic_DNA"/>
</dbReference>
<evidence type="ECO:0000313" key="1">
    <source>
        <dbReference type="EMBL" id="CAB4145121.1"/>
    </source>
</evidence>